<dbReference type="EMBL" id="CP109617">
    <property type="protein sequence ID" value="WED55864.1"/>
    <property type="molecule type" value="Genomic_DNA"/>
</dbReference>
<accession>A0ABY8B5M1</accession>
<sequence>MFDYIDPFLWQLVIVPVLTIGGGVVVAMIMKRIWVGPVVTFLLNAIIELTYFAVYYDHSPFDISHLSSWNVIFPLISLLFSFIFVGLLKTKKSV</sequence>
<name>A0ABY8B5M1_9BACL</name>
<evidence type="ECO:0000313" key="2">
    <source>
        <dbReference type="EMBL" id="WED55864.1"/>
    </source>
</evidence>
<feature type="transmembrane region" description="Helical" evidence="1">
    <location>
        <begin position="12"/>
        <end position="30"/>
    </location>
</feature>
<proteinExistence type="predicted"/>
<evidence type="ECO:0000256" key="1">
    <source>
        <dbReference type="SAM" id="Phobius"/>
    </source>
</evidence>
<feature type="transmembrane region" description="Helical" evidence="1">
    <location>
        <begin position="68"/>
        <end position="88"/>
    </location>
</feature>
<gene>
    <name evidence="2" type="ORF">OE059_03120</name>
</gene>
<keyword evidence="3" id="KW-1185">Reference proteome</keyword>
<evidence type="ECO:0000313" key="3">
    <source>
        <dbReference type="Proteomes" id="UP001219957"/>
    </source>
</evidence>
<dbReference type="RefSeq" id="WP_275060328.1">
    <property type="nucleotide sequence ID" value="NZ_CP109617.1"/>
</dbReference>
<feature type="transmembrane region" description="Helical" evidence="1">
    <location>
        <begin position="37"/>
        <end position="56"/>
    </location>
</feature>
<organism evidence="2 3">
    <name type="scientific">Exiguobacterium profundum</name>
    <dbReference type="NCBI Taxonomy" id="307643"/>
    <lineage>
        <taxon>Bacteria</taxon>
        <taxon>Bacillati</taxon>
        <taxon>Bacillota</taxon>
        <taxon>Bacilli</taxon>
        <taxon>Bacillales</taxon>
        <taxon>Bacillales Family XII. Incertae Sedis</taxon>
        <taxon>Exiguobacterium</taxon>
    </lineage>
</organism>
<keyword evidence="1" id="KW-0812">Transmembrane</keyword>
<reference evidence="2 3" key="1">
    <citation type="submission" date="2022-10" db="EMBL/GenBank/DDBJ databases">
        <title>Complete genome sequence of Exiguobacterium profundum TSS-3 isolated from an extremely saline-alkaline spring located in Ixtapa, Chiapas-Mexico.</title>
        <authorList>
            <person name="Rincon-Rosales R."/>
            <person name="Rogel M.A."/>
            <person name="Rincon-Molina C.I."/>
            <person name="Guerrero G."/>
            <person name="Manzano-Gomez L.A."/>
            <person name="Lopez-Lopez A."/>
            <person name="Rincon Molina F.A."/>
            <person name="Martinez-Romero E."/>
        </authorList>
    </citation>
    <scope>NUCLEOTIDE SEQUENCE [LARGE SCALE GENOMIC DNA]</scope>
    <source>
        <strain evidence="2 3">TSS-3</strain>
    </source>
</reference>
<keyword evidence="1" id="KW-0472">Membrane</keyword>
<protein>
    <submittedName>
        <fullName evidence="2">Uncharacterized protein</fullName>
    </submittedName>
</protein>
<dbReference type="Proteomes" id="UP001219957">
    <property type="component" value="Chromosome"/>
</dbReference>
<keyword evidence="1" id="KW-1133">Transmembrane helix</keyword>